<organism evidence="2 3">
    <name type="scientific">Alkalicoccobacillus plakortidis</name>
    <dbReference type="NCBI Taxonomy" id="444060"/>
    <lineage>
        <taxon>Bacteria</taxon>
        <taxon>Bacillati</taxon>
        <taxon>Bacillota</taxon>
        <taxon>Bacilli</taxon>
        <taxon>Bacillales</taxon>
        <taxon>Bacillaceae</taxon>
        <taxon>Alkalicoccobacillus</taxon>
    </lineage>
</organism>
<proteinExistence type="predicted"/>
<name>A0A9D5HWM6_9BACI</name>
<dbReference type="Proteomes" id="UP000051061">
    <property type="component" value="Unassembled WGS sequence"/>
</dbReference>
<keyword evidence="3" id="KW-1185">Reference proteome</keyword>
<gene>
    <name evidence="2" type="ORF">AN965_17035</name>
</gene>
<feature type="transmembrane region" description="Helical" evidence="1">
    <location>
        <begin position="20"/>
        <end position="40"/>
    </location>
</feature>
<evidence type="ECO:0000313" key="3">
    <source>
        <dbReference type="Proteomes" id="UP000051061"/>
    </source>
</evidence>
<dbReference type="EMBL" id="LJJD01000037">
    <property type="protein sequence ID" value="KQL55780.1"/>
    <property type="molecule type" value="Genomic_DNA"/>
</dbReference>
<protein>
    <submittedName>
        <fullName evidence="2">Uncharacterized protein</fullName>
    </submittedName>
</protein>
<evidence type="ECO:0000313" key="2">
    <source>
        <dbReference type="EMBL" id="KQL55780.1"/>
    </source>
</evidence>
<keyword evidence="1" id="KW-0472">Membrane</keyword>
<reference evidence="2 3" key="1">
    <citation type="submission" date="2015-09" db="EMBL/GenBank/DDBJ databases">
        <title>Genome sequencing project for genomic taxonomy and phylogenomics of Bacillus-like bacteria.</title>
        <authorList>
            <person name="Liu B."/>
            <person name="Wang J."/>
            <person name="Zhu Y."/>
            <person name="Liu G."/>
            <person name="Chen Q."/>
            <person name="Chen Z."/>
            <person name="Lan J."/>
            <person name="Che J."/>
            <person name="Ge C."/>
            <person name="Shi H."/>
            <person name="Pan Z."/>
            <person name="Liu X."/>
        </authorList>
    </citation>
    <scope>NUCLEOTIDE SEQUENCE [LARGE SCALE GENOMIC DNA]</scope>
    <source>
        <strain evidence="2 3">DSM 19153</strain>
    </source>
</reference>
<comment type="caution">
    <text evidence="2">The sequence shown here is derived from an EMBL/GenBank/DDBJ whole genome shotgun (WGS) entry which is preliminary data.</text>
</comment>
<accession>A0A9D5HWM6</accession>
<keyword evidence="1" id="KW-1133">Transmembrane helix</keyword>
<evidence type="ECO:0000256" key="1">
    <source>
        <dbReference type="SAM" id="Phobius"/>
    </source>
</evidence>
<feature type="transmembrane region" description="Helical" evidence="1">
    <location>
        <begin position="136"/>
        <end position="156"/>
    </location>
</feature>
<feature type="transmembrane region" description="Helical" evidence="1">
    <location>
        <begin position="52"/>
        <end position="76"/>
    </location>
</feature>
<dbReference type="AlphaFoldDB" id="A0A9D5HWM6"/>
<keyword evidence="1" id="KW-0812">Transmembrane</keyword>
<feature type="transmembrane region" description="Helical" evidence="1">
    <location>
        <begin position="162"/>
        <end position="186"/>
    </location>
</feature>
<sequence>MEAGLEYHSTLVGYVAMDHGSKSIVMLVTILVPIGMYFLLPNKSFASVTGLIAGVSGFLIYSVSFMLQAVSVAYAINLYQIHTTEYGRQFAMHVFEWTMLEGGFSTSLYVLSNLLLACWVILYSKQLFNENKRLRLFGYIVGGSLIIGYLTSWVFLMFGHHALHLVTETIGMLFLLWLGLIGMRLVRGQVN</sequence>
<feature type="transmembrane region" description="Helical" evidence="1">
    <location>
        <begin position="106"/>
        <end position="124"/>
    </location>
</feature>